<keyword evidence="1" id="KW-0472">Membrane</keyword>
<feature type="transmembrane region" description="Helical" evidence="1">
    <location>
        <begin position="730"/>
        <end position="751"/>
    </location>
</feature>
<evidence type="ECO:0000313" key="4">
    <source>
        <dbReference type="Proteomes" id="UP000253426"/>
    </source>
</evidence>
<dbReference type="InterPro" id="IPR029062">
    <property type="entry name" value="Class_I_gatase-like"/>
</dbReference>
<name>A0A366H2N8_9BACT</name>
<evidence type="ECO:0000256" key="1">
    <source>
        <dbReference type="SAM" id="Phobius"/>
    </source>
</evidence>
<dbReference type="SUPFAM" id="SSF52317">
    <property type="entry name" value="Class I glutamine amidotransferase-like"/>
    <property type="match status" value="1"/>
</dbReference>
<dbReference type="PROSITE" id="PS50234">
    <property type="entry name" value="VWFA"/>
    <property type="match status" value="1"/>
</dbReference>
<dbReference type="InterPro" id="IPR036465">
    <property type="entry name" value="vWFA_dom_sf"/>
</dbReference>
<feature type="transmembrane region" description="Helical" evidence="1">
    <location>
        <begin position="34"/>
        <end position="53"/>
    </location>
</feature>
<accession>A0A366H2N8</accession>
<keyword evidence="4" id="KW-1185">Reference proteome</keyword>
<sequence>MPVFAVAIGLGLLMFFYYRRELRFHSGMARWVPALLRSIAVFMIVMCLAGPILRHVTTFRQLGRVVLMVDASASMSFTDELPQANGKAPGEATAAREVKPALPRFSRAEDALLTPGISLARRLAEKHDVELFALRGYKAERLWWQRDEGRDISGDLPLNFEFKPDATLTNLDQPLRDALGPSPNGAALVLLTDGQHNGPGSPEDLAASMGENGVPIFTVGYGAELAPPDLALLGVKAPEAVFSEDRTEGVLLINDAIAAGLPAMASITQANKVLWQQSFTTTGKGERRMEFSFPVKELAGDVKQSLRLLNVRVELTGNASARDRITDNNQRVIALHLLTRKRKVLIVDGRPRWETRYLKNHFDTDERWKVTAAFDDFKDGPSDTVQAAFPKTREDLMTYDLVVLGDIRPNALREDQQAMLIEFVEKRGGGLIVIDGRRGHLTEWAKTKVGSLIPVASRGKNELTEPTGYHLTKDGLTLEALRLGDTSSTNAALWTKLPKAMWTSAASPQSDATVLARFGGNAEKDQAALVWRRYGAGSVLWLGTDELWRWRYEVADMHHQKFWMQIASWIAAPPFLVENERVSLGMDRLRYQEGESAELRVRLRDAKGAVVEDAKPRVHVFRNGLEIATLQLDPDAAHGGVFRAMTGALPGGDYQITVSEANLPPGDVKLAFRVETGANQEWSHLTLNRPLLEGMARASGGRFLREGDLSQLPDLLRQLDRQQTRVKETILWSSWWWFGIAMVLLTIEWLLRKRWRLV</sequence>
<comment type="caution">
    <text evidence="3">The sequence shown here is derived from an EMBL/GenBank/DDBJ whole genome shotgun (WGS) entry which is preliminary data.</text>
</comment>
<keyword evidence="1" id="KW-0812">Transmembrane</keyword>
<dbReference type="SUPFAM" id="SSF53300">
    <property type="entry name" value="vWA-like"/>
    <property type="match status" value="1"/>
</dbReference>
<feature type="transmembrane region" description="Helical" evidence="1">
    <location>
        <begin position="6"/>
        <end position="22"/>
    </location>
</feature>
<dbReference type="PANTHER" id="PTHR37947:SF1">
    <property type="entry name" value="BLL2462 PROTEIN"/>
    <property type="match status" value="1"/>
</dbReference>
<dbReference type="Gene3D" id="3.40.50.880">
    <property type="match status" value="1"/>
</dbReference>
<evidence type="ECO:0000259" key="2">
    <source>
        <dbReference type="PROSITE" id="PS50234"/>
    </source>
</evidence>
<dbReference type="Gene3D" id="3.40.50.410">
    <property type="entry name" value="von Willebrand factor, type A domain"/>
    <property type="match status" value="1"/>
</dbReference>
<organism evidence="3 4">
    <name type="scientific">Roseimicrobium gellanilyticum</name>
    <dbReference type="NCBI Taxonomy" id="748857"/>
    <lineage>
        <taxon>Bacteria</taxon>
        <taxon>Pseudomonadati</taxon>
        <taxon>Verrucomicrobiota</taxon>
        <taxon>Verrucomicrobiia</taxon>
        <taxon>Verrucomicrobiales</taxon>
        <taxon>Verrucomicrobiaceae</taxon>
        <taxon>Roseimicrobium</taxon>
    </lineage>
</organism>
<gene>
    <name evidence="3" type="ORF">DES53_12139</name>
</gene>
<dbReference type="EMBL" id="QNRR01000021">
    <property type="protein sequence ID" value="RBP35519.1"/>
    <property type="molecule type" value="Genomic_DNA"/>
</dbReference>
<dbReference type="PANTHER" id="PTHR37947">
    <property type="entry name" value="BLL2462 PROTEIN"/>
    <property type="match status" value="1"/>
</dbReference>
<dbReference type="Proteomes" id="UP000253426">
    <property type="component" value="Unassembled WGS sequence"/>
</dbReference>
<dbReference type="InterPro" id="IPR002035">
    <property type="entry name" value="VWF_A"/>
</dbReference>
<evidence type="ECO:0000313" key="3">
    <source>
        <dbReference type="EMBL" id="RBP35519.1"/>
    </source>
</evidence>
<proteinExistence type="predicted"/>
<dbReference type="AlphaFoldDB" id="A0A366H2N8"/>
<reference evidence="3 4" key="1">
    <citation type="submission" date="2018-06" db="EMBL/GenBank/DDBJ databases">
        <title>Genomic Encyclopedia of Type Strains, Phase IV (KMG-IV): sequencing the most valuable type-strain genomes for metagenomic binning, comparative biology and taxonomic classification.</title>
        <authorList>
            <person name="Goeker M."/>
        </authorList>
    </citation>
    <scope>NUCLEOTIDE SEQUENCE [LARGE SCALE GENOMIC DNA]</scope>
    <source>
        <strain evidence="3 4">DSM 25532</strain>
    </source>
</reference>
<protein>
    <submittedName>
        <fullName evidence="3">Putative membrane protein</fullName>
    </submittedName>
</protein>
<dbReference type="CDD" id="cd00198">
    <property type="entry name" value="vWFA"/>
    <property type="match status" value="1"/>
</dbReference>
<feature type="domain" description="VWFA" evidence="2">
    <location>
        <begin position="188"/>
        <end position="261"/>
    </location>
</feature>
<keyword evidence="1" id="KW-1133">Transmembrane helix</keyword>